<keyword evidence="8" id="KW-1185">Reference proteome</keyword>
<dbReference type="InterPro" id="IPR009079">
    <property type="entry name" value="4_helix_cytokine-like_core"/>
</dbReference>
<evidence type="ECO:0000256" key="4">
    <source>
        <dbReference type="ARBA" id="ARBA00022702"/>
    </source>
</evidence>
<sequence length="278" mass="32137">MASWLSLRSIRCSRFPPSHPIRLFPHGQQESSPWDHSAIPMAPAPSFHGHQWTYNPVRGSCLLLLLGVSNLLLCKGKVCPSCCPDVFDIPLKSLRYLFVNAALLSHDILGHSTIMFNEFYERYGQGKQYHINATKSCHTNPLHAPEDREKALQMNNEELSKWILMLLYSWKPPLHHLVMNVQHLIEVSDPILSSARENVNKVQELQELIERQFSQIILPVRRILSEERMYWSGYESLVSSDEDVRHAALYNLFKCLHRDSRKVDMYSKILACRISDEC</sequence>
<dbReference type="InterPro" id="IPR018116">
    <property type="entry name" value="Somatotropin_CS"/>
</dbReference>
<evidence type="ECO:0008006" key="9">
    <source>
        <dbReference type="Google" id="ProtNLM"/>
    </source>
</evidence>
<dbReference type="PROSITE" id="PS00266">
    <property type="entry name" value="SOMATOTROPIN_1"/>
    <property type="match status" value="1"/>
</dbReference>
<evidence type="ECO:0000313" key="7">
    <source>
        <dbReference type="EMBL" id="CAI9168832.1"/>
    </source>
</evidence>
<dbReference type="PRINTS" id="PR00836">
    <property type="entry name" value="SOMATOTROPIN"/>
</dbReference>
<proteinExistence type="inferred from homology"/>
<comment type="subcellular location">
    <subcellularLocation>
        <location evidence="1 6">Secreted</location>
    </subcellularLocation>
</comment>
<accession>A0ABN8Z4P2</accession>
<dbReference type="PANTHER" id="PTHR11417:SF5">
    <property type="entry name" value="PROLACTIN"/>
    <property type="match status" value="1"/>
</dbReference>
<dbReference type="InterPro" id="IPR001400">
    <property type="entry name" value="Somatotropin/Prolactin"/>
</dbReference>
<dbReference type="CDD" id="cd10288">
    <property type="entry name" value="prolactin_like"/>
    <property type="match status" value="1"/>
</dbReference>
<name>A0ABN8Z4P2_RANTA</name>
<dbReference type="Proteomes" id="UP001176941">
    <property type="component" value="Chromosome 28"/>
</dbReference>
<gene>
    <name evidence="7" type="ORF">MRATA1EN1_LOCUS17794</name>
</gene>
<evidence type="ECO:0000256" key="1">
    <source>
        <dbReference type="ARBA" id="ARBA00004613"/>
    </source>
</evidence>
<evidence type="ECO:0000313" key="8">
    <source>
        <dbReference type="Proteomes" id="UP001176941"/>
    </source>
</evidence>
<keyword evidence="4 6" id="KW-0372">Hormone</keyword>
<evidence type="ECO:0000256" key="3">
    <source>
        <dbReference type="ARBA" id="ARBA00022525"/>
    </source>
</evidence>
<organism evidence="7 8">
    <name type="scientific">Rangifer tarandus platyrhynchus</name>
    <name type="common">Svalbard reindeer</name>
    <dbReference type="NCBI Taxonomy" id="3082113"/>
    <lineage>
        <taxon>Eukaryota</taxon>
        <taxon>Metazoa</taxon>
        <taxon>Chordata</taxon>
        <taxon>Craniata</taxon>
        <taxon>Vertebrata</taxon>
        <taxon>Euteleostomi</taxon>
        <taxon>Mammalia</taxon>
        <taxon>Eutheria</taxon>
        <taxon>Laurasiatheria</taxon>
        <taxon>Artiodactyla</taxon>
        <taxon>Ruminantia</taxon>
        <taxon>Pecora</taxon>
        <taxon>Cervidae</taxon>
        <taxon>Odocoileinae</taxon>
        <taxon>Rangifer</taxon>
    </lineage>
</organism>
<keyword evidence="3" id="KW-0964">Secreted</keyword>
<dbReference type="Pfam" id="PF00103">
    <property type="entry name" value="Hormone_1"/>
    <property type="match status" value="1"/>
</dbReference>
<reference evidence="7" key="1">
    <citation type="submission" date="2023-04" db="EMBL/GenBank/DDBJ databases">
        <authorList>
            <consortium name="ELIXIR-Norway"/>
        </authorList>
    </citation>
    <scope>NUCLEOTIDE SEQUENCE [LARGE SCALE GENOMIC DNA]</scope>
</reference>
<evidence type="ECO:0000256" key="5">
    <source>
        <dbReference type="ARBA" id="ARBA00023157"/>
    </source>
</evidence>
<comment type="similarity">
    <text evidence="2 6">Belongs to the somatotropin/prolactin family.</text>
</comment>
<dbReference type="PROSITE" id="PS00338">
    <property type="entry name" value="SOMATOTROPIN_2"/>
    <property type="match status" value="1"/>
</dbReference>
<protein>
    <recommendedName>
        <fullName evidence="9">Prolactin</fullName>
    </recommendedName>
</protein>
<evidence type="ECO:0000256" key="2">
    <source>
        <dbReference type="ARBA" id="ARBA00008474"/>
    </source>
</evidence>
<evidence type="ECO:0000256" key="6">
    <source>
        <dbReference type="RuleBase" id="RU003618"/>
    </source>
</evidence>
<dbReference type="PANTHER" id="PTHR11417">
    <property type="entry name" value="SOMATOTROPIN,PROLACTIN"/>
    <property type="match status" value="1"/>
</dbReference>
<keyword evidence="5" id="KW-1015">Disulfide bond</keyword>
<dbReference type="SUPFAM" id="SSF47266">
    <property type="entry name" value="4-helical cytokines"/>
    <property type="match status" value="1"/>
</dbReference>
<dbReference type="Gene3D" id="1.20.1250.10">
    <property type="match status" value="1"/>
</dbReference>
<dbReference type="EMBL" id="OX459964">
    <property type="protein sequence ID" value="CAI9168832.1"/>
    <property type="molecule type" value="Genomic_DNA"/>
</dbReference>